<dbReference type="GO" id="GO:0006508">
    <property type="term" value="P:proteolysis"/>
    <property type="evidence" value="ECO:0007669"/>
    <property type="project" value="UniProtKB-KW"/>
</dbReference>
<dbReference type="PANTHER" id="PTHR43221:SF1">
    <property type="entry name" value="PROTEASE HTPX"/>
    <property type="match status" value="1"/>
</dbReference>
<keyword evidence="8 12" id="KW-0862">Zinc</keyword>
<name>A0ABP9N708_9GAMM</name>
<feature type="transmembrane region" description="Helical" evidence="12">
    <location>
        <begin position="7"/>
        <end position="27"/>
    </location>
</feature>
<dbReference type="EC" id="3.4.24.-" evidence="12"/>
<evidence type="ECO:0000256" key="1">
    <source>
        <dbReference type="ARBA" id="ARBA00004651"/>
    </source>
</evidence>
<comment type="similarity">
    <text evidence="2 12">Belongs to the peptidase M48B family.</text>
</comment>
<comment type="subcellular location">
    <subcellularLocation>
        <location evidence="1 12">Cell membrane</location>
        <topology evidence="1 12">Multi-pass membrane protein</topology>
    </subcellularLocation>
</comment>
<evidence type="ECO:0000313" key="14">
    <source>
        <dbReference type="EMBL" id="GAA5109644.1"/>
    </source>
</evidence>
<keyword evidence="6 12" id="KW-0479">Metal-binding</keyword>
<protein>
    <recommendedName>
        <fullName evidence="12">Protease HtpX</fullName>
        <ecNumber evidence="12">3.4.24.-</ecNumber>
    </recommendedName>
    <alternativeName>
        <fullName evidence="12">Heat shock protein HtpX</fullName>
    </alternativeName>
</protein>
<keyword evidence="11 12" id="KW-0472">Membrane</keyword>
<evidence type="ECO:0000256" key="6">
    <source>
        <dbReference type="ARBA" id="ARBA00022723"/>
    </source>
</evidence>
<evidence type="ECO:0000256" key="4">
    <source>
        <dbReference type="ARBA" id="ARBA00022670"/>
    </source>
</evidence>
<keyword evidence="10 12" id="KW-0482">Metalloprotease</keyword>
<keyword evidence="9 12" id="KW-1133">Transmembrane helix</keyword>
<comment type="caution">
    <text evidence="14">The sequence shown here is derived from an EMBL/GenBank/DDBJ whole genome shotgun (WGS) entry which is preliminary data.</text>
</comment>
<gene>
    <name evidence="12 14" type="primary">htpX</name>
    <name evidence="14" type="ORF">GCM10023211_13210</name>
</gene>
<dbReference type="GO" id="GO:0008233">
    <property type="term" value="F:peptidase activity"/>
    <property type="evidence" value="ECO:0007669"/>
    <property type="project" value="UniProtKB-KW"/>
</dbReference>
<evidence type="ECO:0000313" key="15">
    <source>
        <dbReference type="Proteomes" id="UP001500171"/>
    </source>
</evidence>
<feature type="transmembrane region" description="Helical" evidence="12">
    <location>
        <begin position="158"/>
        <end position="177"/>
    </location>
</feature>
<dbReference type="RefSeq" id="WP_345490088.1">
    <property type="nucleotide sequence ID" value="NZ_BAABHY010000001.1"/>
</dbReference>
<evidence type="ECO:0000256" key="7">
    <source>
        <dbReference type="ARBA" id="ARBA00022801"/>
    </source>
</evidence>
<dbReference type="PANTHER" id="PTHR43221">
    <property type="entry name" value="PROTEASE HTPX"/>
    <property type="match status" value="1"/>
</dbReference>
<feature type="active site" evidence="12">
    <location>
        <position position="140"/>
    </location>
</feature>
<reference evidence="15" key="1">
    <citation type="journal article" date="2019" name="Int. J. Syst. Evol. Microbiol.">
        <title>The Global Catalogue of Microorganisms (GCM) 10K type strain sequencing project: providing services to taxonomists for standard genome sequencing and annotation.</title>
        <authorList>
            <consortium name="The Broad Institute Genomics Platform"/>
            <consortium name="The Broad Institute Genome Sequencing Center for Infectious Disease"/>
            <person name="Wu L."/>
            <person name="Ma J."/>
        </authorList>
    </citation>
    <scope>NUCLEOTIDE SEQUENCE [LARGE SCALE GENOMIC DNA]</scope>
    <source>
        <strain evidence="15">JCM 18050</strain>
    </source>
</reference>
<organism evidence="14 15">
    <name type="scientific">Orbus sasakiae</name>
    <dbReference type="NCBI Taxonomy" id="1078475"/>
    <lineage>
        <taxon>Bacteria</taxon>
        <taxon>Pseudomonadati</taxon>
        <taxon>Pseudomonadota</taxon>
        <taxon>Gammaproteobacteria</taxon>
        <taxon>Orbales</taxon>
        <taxon>Orbaceae</taxon>
        <taxon>Orbus</taxon>
    </lineage>
</organism>
<evidence type="ECO:0000256" key="11">
    <source>
        <dbReference type="ARBA" id="ARBA00023136"/>
    </source>
</evidence>
<dbReference type="Pfam" id="PF01435">
    <property type="entry name" value="Peptidase_M48"/>
    <property type="match status" value="1"/>
</dbReference>
<keyword evidence="4 12" id="KW-0645">Protease</keyword>
<dbReference type="EMBL" id="BAABHY010000001">
    <property type="protein sequence ID" value="GAA5109644.1"/>
    <property type="molecule type" value="Genomic_DNA"/>
</dbReference>
<feature type="binding site" evidence="12">
    <location>
        <position position="143"/>
    </location>
    <ligand>
        <name>Zn(2+)</name>
        <dbReference type="ChEBI" id="CHEBI:29105"/>
        <note>catalytic</note>
    </ligand>
</feature>
<feature type="binding site" evidence="12">
    <location>
        <position position="139"/>
    </location>
    <ligand>
        <name>Zn(2+)</name>
        <dbReference type="ChEBI" id="CHEBI:29105"/>
        <note>catalytic</note>
    </ligand>
</feature>
<dbReference type="InterPro" id="IPR022919">
    <property type="entry name" value="Pept_M48_protease_HtpX"/>
</dbReference>
<keyword evidence="3 12" id="KW-1003">Cell membrane</keyword>
<feature type="binding site" evidence="12">
    <location>
        <position position="217"/>
    </location>
    <ligand>
        <name>Zn(2+)</name>
        <dbReference type="ChEBI" id="CHEBI:29105"/>
        <note>catalytic</note>
    </ligand>
</feature>
<comment type="cofactor">
    <cofactor evidence="12">
        <name>Zn(2+)</name>
        <dbReference type="ChEBI" id="CHEBI:29105"/>
    </cofactor>
    <text evidence="12">Binds 1 zinc ion per subunit.</text>
</comment>
<feature type="domain" description="Peptidase M48" evidence="13">
    <location>
        <begin position="73"/>
        <end position="284"/>
    </location>
</feature>
<evidence type="ECO:0000256" key="12">
    <source>
        <dbReference type="HAMAP-Rule" id="MF_00188"/>
    </source>
</evidence>
<proteinExistence type="inferred from homology"/>
<evidence type="ECO:0000256" key="3">
    <source>
        <dbReference type="ARBA" id="ARBA00022475"/>
    </source>
</evidence>
<dbReference type="HAMAP" id="MF_00188">
    <property type="entry name" value="Pept_M48_protease_HtpX"/>
    <property type="match status" value="1"/>
</dbReference>
<keyword evidence="7 12" id="KW-0378">Hydrolase</keyword>
<evidence type="ECO:0000259" key="13">
    <source>
        <dbReference type="Pfam" id="PF01435"/>
    </source>
</evidence>
<dbReference type="Proteomes" id="UP001500171">
    <property type="component" value="Unassembled WGS sequence"/>
</dbReference>
<keyword evidence="12" id="KW-0346">Stress response</keyword>
<evidence type="ECO:0000256" key="9">
    <source>
        <dbReference type="ARBA" id="ARBA00022989"/>
    </source>
</evidence>
<dbReference type="InterPro" id="IPR001915">
    <property type="entry name" value="Peptidase_M48"/>
</dbReference>
<feature type="transmembrane region" description="Helical" evidence="12">
    <location>
        <begin position="33"/>
        <end position="53"/>
    </location>
</feature>
<feature type="transmembrane region" description="Helical" evidence="12">
    <location>
        <begin position="189"/>
        <end position="212"/>
    </location>
</feature>
<dbReference type="CDD" id="cd07335">
    <property type="entry name" value="M48B_HtpX_like"/>
    <property type="match status" value="1"/>
</dbReference>
<dbReference type="InterPro" id="IPR050083">
    <property type="entry name" value="HtpX_protease"/>
</dbReference>
<dbReference type="NCBIfam" id="NF003965">
    <property type="entry name" value="PRK05457.1"/>
    <property type="match status" value="1"/>
</dbReference>
<keyword evidence="15" id="KW-1185">Reference proteome</keyword>
<keyword evidence="5 12" id="KW-0812">Transmembrane</keyword>
<evidence type="ECO:0000256" key="2">
    <source>
        <dbReference type="ARBA" id="ARBA00009779"/>
    </source>
</evidence>
<dbReference type="Gene3D" id="3.30.2010.10">
    <property type="entry name" value="Metalloproteases ('zincins'), catalytic domain"/>
    <property type="match status" value="1"/>
</dbReference>
<sequence>MMRIGLFILTNLAVMFVFGIILSLLGIDASSMTGLLIFAAIFGFGGSIISLLLSKTMALRAVGAQVIKQPKNAQEQWLFDVVRRQSEQAKIKMPDVAIYQAPDMNAFATGARRDHSLVAVSTALLETMSKDEAEAVIAHEISHIANGDMVTMTLLQGILNTFVIFISRVLASVVAQAMSERNRGMSTMIYFLIVMVFEFVFGILASIITMWFSRRREFYADAGSARIVGAHKMIAALERLKVSYEPKEDASIMAFCINGVKKAKFSELFMSHPPLDKRIEALRNGTYLSKTENSQLVR</sequence>
<evidence type="ECO:0000256" key="5">
    <source>
        <dbReference type="ARBA" id="ARBA00022692"/>
    </source>
</evidence>
<evidence type="ECO:0000256" key="10">
    <source>
        <dbReference type="ARBA" id="ARBA00023049"/>
    </source>
</evidence>
<accession>A0ABP9N708</accession>
<evidence type="ECO:0000256" key="8">
    <source>
        <dbReference type="ARBA" id="ARBA00022833"/>
    </source>
</evidence>